<gene>
    <name evidence="2" type="primary">gb02378</name>
    <name evidence="2" type="ORF">PR202_gb02378</name>
</gene>
<organism evidence="2 3">
    <name type="scientific">Eleusine coracana subsp. coracana</name>
    <dbReference type="NCBI Taxonomy" id="191504"/>
    <lineage>
        <taxon>Eukaryota</taxon>
        <taxon>Viridiplantae</taxon>
        <taxon>Streptophyta</taxon>
        <taxon>Embryophyta</taxon>
        <taxon>Tracheophyta</taxon>
        <taxon>Spermatophyta</taxon>
        <taxon>Magnoliopsida</taxon>
        <taxon>Liliopsida</taxon>
        <taxon>Poales</taxon>
        <taxon>Poaceae</taxon>
        <taxon>PACMAD clade</taxon>
        <taxon>Chloridoideae</taxon>
        <taxon>Cynodonteae</taxon>
        <taxon>Eleusininae</taxon>
        <taxon>Eleusine</taxon>
    </lineage>
</organism>
<reference evidence="2" key="2">
    <citation type="submission" date="2021-12" db="EMBL/GenBank/DDBJ databases">
        <title>Resequencing data analysis of finger millet.</title>
        <authorList>
            <person name="Hatakeyama M."/>
            <person name="Aluri S."/>
            <person name="Balachadran M.T."/>
            <person name="Sivarajan S.R."/>
            <person name="Poveda L."/>
            <person name="Shimizu-Inatsugi R."/>
            <person name="Schlapbach R."/>
            <person name="Sreeman S.M."/>
            <person name="Shimizu K.K."/>
        </authorList>
    </citation>
    <scope>NUCLEOTIDE SEQUENCE</scope>
</reference>
<protein>
    <submittedName>
        <fullName evidence="2">Uncharacterized protein</fullName>
    </submittedName>
</protein>
<dbReference type="Proteomes" id="UP001054889">
    <property type="component" value="Unassembled WGS sequence"/>
</dbReference>
<keyword evidence="3" id="KW-1185">Reference proteome</keyword>
<accession>A0AAV5DZZ2</accession>
<feature type="compositionally biased region" description="Pro residues" evidence="1">
    <location>
        <begin position="39"/>
        <end position="67"/>
    </location>
</feature>
<feature type="region of interest" description="Disordered" evidence="1">
    <location>
        <begin position="37"/>
        <end position="98"/>
    </location>
</feature>
<reference evidence="2" key="1">
    <citation type="journal article" date="2018" name="DNA Res.">
        <title>Multiple hybrid de novo genome assembly of finger millet, an orphan allotetraploid crop.</title>
        <authorList>
            <person name="Hatakeyama M."/>
            <person name="Aluri S."/>
            <person name="Balachadran M.T."/>
            <person name="Sivarajan S.R."/>
            <person name="Patrignani A."/>
            <person name="Gruter S."/>
            <person name="Poveda L."/>
            <person name="Shimizu-Inatsugi R."/>
            <person name="Baeten J."/>
            <person name="Francoijs K.J."/>
            <person name="Nataraja K.N."/>
            <person name="Reddy Y.A.N."/>
            <person name="Phadnis S."/>
            <person name="Ravikumar R.L."/>
            <person name="Schlapbach R."/>
            <person name="Sreeman S.M."/>
            <person name="Shimizu K.K."/>
        </authorList>
    </citation>
    <scope>NUCLEOTIDE SEQUENCE</scope>
</reference>
<dbReference type="EMBL" id="BQKI01000072">
    <property type="protein sequence ID" value="GJN15460.1"/>
    <property type="molecule type" value="Genomic_DNA"/>
</dbReference>
<sequence length="98" mass="10160">MPDIVHCSSPSTFVPRGSADPDATLHSLSLSPVAYAAQPPLPPAACPAWPPPPPTARPDASPPPLPLAPLGRPAARAHNGSVENERDTIQKESCLTKT</sequence>
<evidence type="ECO:0000313" key="2">
    <source>
        <dbReference type="EMBL" id="GJN15460.1"/>
    </source>
</evidence>
<evidence type="ECO:0000256" key="1">
    <source>
        <dbReference type="SAM" id="MobiDB-lite"/>
    </source>
</evidence>
<comment type="caution">
    <text evidence="2">The sequence shown here is derived from an EMBL/GenBank/DDBJ whole genome shotgun (WGS) entry which is preliminary data.</text>
</comment>
<evidence type="ECO:0000313" key="3">
    <source>
        <dbReference type="Proteomes" id="UP001054889"/>
    </source>
</evidence>
<proteinExistence type="predicted"/>
<name>A0AAV5DZZ2_ELECO</name>
<dbReference type="AlphaFoldDB" id="A0AAV5DZZ2"/>
<feature type="compositionally biased region" description="Low complexity" evidence="1">
    <location>
        <begin position="68"/>
        <end position="77"/>
    </location>
</feature>